<protein>
    <recommendedName>
        <fullName evidence="2">Anti-proliferative protein domain-containing protein</fullName>
    </recommendedName>
</protein>
<dbReference type="SUPFAM" id="SSF160696">
    <property type="entry name" value="BTG domain-like"/>
    <property type="match status" value="1"/>
</dbReference>
<evidence type="ECO:0000313" key="3">
    <source>
        <dbReference type="EMBL" id="TFY73785.1"/>
    </source>
</evidence>
<accession>A0A4Y9ZGC4</accession>
<sequence length="81" mass="8846">MPTGMHLYIASWVPSKPLRGSGRCCLSFCSALLPHPIYATLRAVNVQWSEWSVTLGNLEFDLFGDPGCISICIGAGRLYTV</sequence>
<dbReference type="Proteomes" id="UP000298061">
    <property type="component" value="Unassembled WGS sequence"/>
</dbReference>
<evidence type="ECO:0000313" key="4">
    <source>
        <dbReference type="Proteomes" id="UP000298061"/>
    </source>
</evidence>
<reference evidence="3 4" key="1">
    <citation type="submission" date="2019-02" db="EMBL/GenBank/DDBJ databases">
        <title>Genome sequencing of the rare red list fungi Hericium alpestre (H. flagellum).</title>
        <authorList>
            <person name="Buettner E."/>
            <person name="Kellner H."/>
        </authorList>
    </citation>
    <scope>NUCLEOTIDE SEQUENCE [LARGE SCALE GENOMIC DNA]</scope>
    <source>
        <strain evidence="3 4">DSM 108284</strain>
    </source>
</reference>
<dbReference type="InterPro" id="IPR036054">
    <property type="entry name" value="BTG-like_sf"/>
</dbReference>
<keyword evidence="4" id="KW-1185">Reference proteome</keyword>
<organism evidence="3 4">
    <name type="scientific">Hericium alpestre</name>
    <dbReference type="NCBI Taxonomy" id="135208"/>
    <lineage>
        <taxon>Eukaryota</taxon>
        <taxon>Fungi</taxon>
        <taxon>Dikarya</taxon>
        <taxon>Basidiomycota</taxon>
        <taxon>Agaricomycotina</taxon>
        <taxon>Agaricomycetes</taxon>
        <taxon>Russulales</taxon>
        <taxon>Hericiaceae</taxon>
        <taxon>Hericium</taxon>
    </lineage>
</organism>
<dbReference type="OrthoDB" id="19928at2759"/>
<dbReference type="InterPro" id="IPR002087">
    <property type="entry name" value="Anti_prolifrtn"/>
</dbReference>
<name>A0A4Y9ZGC4_9AGAM</name>
<comment type="caution">
    <text evidence="3">The sequence shown here is derived from an EMBL/GenBank/DDBJ whole genome shotgun (WGS) entry which is preliminary data.</text>
</comment>
<feature type="domain" description="Anti-proliferative protein" evidence="2">
    <location>
        <begin position="8"/>
        <end position="76"/>
    </location>
</feature>
<evidence type="ECO:0000259" key="2">
    <source>
        <dbReference type="Pfam" id="PF07742"/>
    </source>
</evidence>
<dbReference type="Gene3D" id="3.90.640.90">
    <property type="entry name" value="Anti-proliferative protein, N-terminal domain"/>
    <property type="match status" value="1"/>
</dbReference>
<proteinExistence type="inferred from homology"/>
<dbReference type="Pfam" id="PF07742">
    <property type="entry name" value="BTG"/>
    <property type="match status" value="1"/>
</dbReference>
<dbReference type="EMBL" id="SFCI01002548">
    <property type="protein sequence ID" value="TFY73785.1"/>
    <property type="molecule type" value="Genomic_DNA"/>
</dbReference>
<evidence type="ECO:0000256" key="1">
    <source>
        <dbReference type="ARBA" id="ARBA00007989"/>
    </source>
</evidence>
<comment type="similarity">
    <text evidence="1">Belongs to the BTG family.</text>
</comment>
<dbReference type="AlphaFoldDB" id="A0A4Y9ZGC4"/>
<dbReference type="STRING" id="135208.A0A4Y9ZGC4"/>
<gene>
    <name evidence="3" type="ORF">EWM64_g10227</name>
</gene>